<feature type="region of interest" description="Disordered" evidence="9">
    <location>
        <begin position="155"/>
        <end position="242"/>
    </location>
</feature>
<dbReference type="Proteomes" id="UP000472276">
    <property type="component" value="Unassembled WGS sequence"/>
</dbReference>
<evidence type="ECO:0000313" key="11">
    <source>
        <dbReference type="Proteomes" id="UP000472276"/>
    </source>
</evidence>
<evidence type="ECO:0000256" key="1">
    <source>
        <dbReference type="ARBA" id="ARBA00004435"/>
    </source>
</evidence>
<evidence type="ECO:0000256" key="8">
    <source>
        <dbReference type="SAM" id="Coils"/>
    </source>
</evidence>
<feature type="compositionally biased region" description="Low complexity" evidence="9">
    <location>
        <begin position="183"/>
        <end position="195"/>
    </location>
</feature>
<gene>
    <name evidence="10" type="primary">ccdc85cb</name>
</gene>
<feature type="compositionally biased region" description="Polar residues" evidence="9">
    <location>
        <begin position="157"/>
        <end position="178"/>
    </location>
</feature>
<feature type="coiled-coil region" evidence="8">
    <location>
        <begin position="51"/>
        <end position="85"/>
    </location>
</feature>
<keyword evidence="7 8" id="KW-0175">Coiled coil</keyword>
<evidence type="ECO:0000256" key="7">
    <source>
        <dbReference type="ARBA" id="ARBA00023054"/>
    </source>
</evidence>
<evidence type="ECO:0000256" key="4">
    <source>
        <dbReference type="ARBA" id="ARBA00022427"/>
    </source>
</evidence>
<evidence type="ECO:0008006" key="12">
    <source>
        <dbReference type="Google" id="ProtNLM"/>
    </source>
</evidence>
<dbReference type="PANTHER" id="PTHR13546">
    <property type="entry name" value="RE60986P"/>
    <property type="match status" value="1"/>
</dbReference>
<dbReference type="GO" id="GO:0005923">
    <property type="term" value="C:bicellular tight junction"/>
    <property type="evidence" value="ECO:0007669"/>
    <property type="project" value="UniProtKB-SubCell"/>
</dbReference>
<keyword evidence="5" id="KW-0217">Developmental protein</keyword>
<protein>
    <recommendedName>
        <fullName evidence="12">Coiled-coil domain containing 85C</fullName>
    </recommendedName>
</protein>
<dbReference type="AlphaFoldDB" id="A0AAZ1XB07"/>
<dbReference type="PANTHER" id="PTHR13546:SF14">
    <property type="entry name" value="COILED-COIL DOMAIN-CONTAINING PROTEIN 85C"/>
    <property type="match status" value="1"/>
</dbReference>
<keyword evidence="4" id="KW-0796">Tight junction</keyword>
<name>A0AAZ1XB07_OREAU</name>
<reference evidence="10" key="2">
    <citation type="submission" date="2025-08" db="UniProtKB">
        <authorList>
            <consortium name="Ensembl"/>
        </authorList>
    </citation>
    <scope>IDENTIFICATION</scope>
</reference>
<proteinExistence type="inferred from homology"/>
<keyword evidence="11" id="KW-1185">Reference proteome</keyword>
<comment type="similarity">
    <text evidence="3">Belongs to the CCDC85 family.</text>
</comment>
<dbReference type="Ensembl" id="ENSOABT00000068306.1">
    <property type="protein sequence ID" value="ENSOABP00000064867.1"/>
    <property type="gene ID" value="ENSOABG00000015400.2"/>
</dbReference>
<sequence length="394" mass="44691">MAKNPSEGPKDDLSQLTDDELLRCSKEELVRKLRRVDGEKMNLMIEHGNMMKDINRRLQVHLHEIRNLKEINQKLQDDNHELRELCCFLDDDRQKGKKLSREWQRFGRYTASAMWKEVGTYMMKLKELEANQETVLRENSELKEIILMLDEERNGAGSRSSIDSQSSLTNLNGGTSTVRDVGDGSSTSSTGSAGSPDHHNHNHMHKPSENGKMGPTMRRSMDDLSAPHHHRSIPNGLNDSSSNYIRQLETKVRILEDDNNKLLSQAYSRYSLSQIQTRKCNPGDLRALRKGMTLYHSESQLSSLPQRQEAMHMGTGRLPTSESSPATGYLSCVQKPEAVVHAMKVLEVHENLDKQVPEDYEDDLSEKEKAIVREMCNVSAPPAPTDVLVSRSLF</sequence>
<reference evidence="10" key="3">
    <citation type="submission" date="2025-09" db="UniProtKB">
        <authorList>
            <consortium name="Ensembl"/>
        </authorList>
    </citation>
    <scope>IDENTIFICATION</scope>
</reference>
<evidence type="ECO:0000256" key="2">
    <source>
        <dbReference type="ARBA" id="ARBA00004536"/>
    </source>
</evidence>
<comment type="subcellular location">
    <subcellularLocation>
        <location evidence="2">Cell junction</location>
        <location evidence="2">Adherens junction</location>
    </subcellularLocation>
    <subcellularLocation>
        <location evidence="1">Cell junction</location>
        <location evidence="1">Tight junction</location>
    </subcellularLocation>
</comment>
<evidence type="ECO:0000256" key="3">
    <source>
        <dbReference type="ARBA" id="ARBA00009052"/>
    </source>
</evidence>
<keyword evidence="6" id="KW-0965">Cell junction</keyword>
<evidence type="ECO:0000256" key="9">
    <source>
        <dbReference type="SAM" id="MobiDB-lite"/>
    </source>
</evidence>
<evidence type="ECO:0000313" key="10">
    <source>
        <dbReference type="Ensembl" id="ENSOABP00000064867.1"/>
    </source>
</evidence>
<accession>A0AAZ1XB07</accession>
<dbReference type="InterPro" id="IPR019359">
    <property type="entry name" value="CCDC85"/>
</dbReference>
<organism evidence="10 11">
    <name type="scientific">Oreochromis aureus</name>
    <name type="common">Israeli tilapia</name>
    <name type="synonym">Chromis aureus</name>
    <dbReference type="NCBI Taxonomy" id="47969"/>
    <lineage>
        <taxon>Eukaryota</taxon>
        <taxon>Metazoa</taxon>
        <taxon>Chordata</taxon>
        <taxon>Craniata</taxon>
        <taxon>Vertebrata</taxon>
        <taxon>Euteleostomi</taxon>
        <taxon>Actinopterygii</taxon>
        <taxon>Neopterygii</taxon>
        <taxon>Teleostei</taxon>
        <taxon>Neoteleostei</taxon>
        <taxon>Acanthomorphata</taxon>
        <taxon>Ovalentaria</taxon>
        <taxon>Cichlomorphae</taxon>
        <taxon>Cichliformes</taxon>
        <taxon>Cichlidae</taxon>
        <taxon>African cichlids</taxon>
        <taxon>Pseudocrenilabrinae</taxon>
        <taxon>Oreochromini</taxon>
        <taxon>Oreochromis</taxon>
    </lineage>
</organism>
<dbReference type="GO" id="GO:0005912">
    <property type="term" value="C:adherens junction"/>
    <property type="evidence" value="ECO:0007669"/>
    <property type="project" value="UniProtKB-SubCell"/>
</dbReference>
<evidence type="ECO:0000256" key="5">
    <source>
        <dbReference type="ARBA" id="ARBA00022473"/>
    </source>
</evidence>
<reference evidence="11" key="1">
    <citation type="submission" date="2020-03" db="EMBL/GenBank/DDBJ databases">
        <title>Evolution of repeat sequences and sex chromosomes of tilapia species revealed by chromosome-level genomes.</title>
        <authorList>
            <person name="Xu L."/>
            <person name="Tao W."/>
            <person name="Wang D."/>
            <person name="Zhou Q."/>
        </authorList>
    </citation>
    <scope>NUCLEOTIDE SEQUENCE [LARGE SCALE GENOMIC DNA]</scope>
    <source>
        <strain evidence="11">Israel</strain>
    </source>
</reference>
<dbReference type="Pfam" id="PF10226">
    <property type="entry name" value="CCDC85"/>
    <property type="match status" value="1"/>
</dbReference>
<evidence type="ECO:0000256" key="6">
    <source>
        <dbReference type="ARBA" id="ARBA00022949"/>
    </source>
</evidence>